<feature type="compositionally biased region" description="Basic residues" evidence="1">
    <location>
        <begin position="416"/>
        <end position="425"/>
    </location>
</feature>
<gene>
    <name evidence="3" type="ORF">NQ314_004145</name>
</gene>
<dbReference type="Proteomes" id="UP001162156">
    <property type="component" value="Unassembled WGS sequence"/>
</dbReference>
<evidence type="ECO:0000256" key="2">
    <source>
        <dbReference type="SAM" id="SignalP"/>
    </source>
</evidence>
<keyword evidence="4" id="KW-1185">Reference proteome</keyword>
<comment type="caution">
    <text evidence="3">The sequence shown here is derived from an EMBL/GenBank/DDBJ whole genome shotgun (WGS) entry which is preliminary data.</text>
</comment>
<feature type="compositionally biased region" description="Basic and acidic residues" evidence="1">
    <location>
        <begin position="350"/>
        <end position="403"/>
    </location>
</feature>
<proteinExistence type="predicted"/>
<feature type="chain" id="PRO_5043798880" evidence="2">
    <location>
        <begin position="19"/>
        <end position="455"/>
    </location>
</feature>
<feature type="signal peptide" evidence="2">
    <location>
        <begin position="1"/>
        <end position="18"/>
    </location>
</feature>
<reference evidence="3" key="1">
    <citation type="journal article" date="2023" name="Insect Mol. Biol.">
        <title>Genome sequencing provides insights into the evolution of gene families encoding plant cell wall-degrading enzymes in longhorned beetles.</title>
        <authorList>
            <person name="Shin N.R."/>
            <person name="Okamura Y."/>
            <person name="Kirsch R."/>
            <person name="Pauchet Y."/>
        </authorList>
    </citation>
    <scope>NUCLEOTIDE SEQUENCE</scope>
    <source>
        <strain evidence="3">RBIC_L_NR</strain>
    </source>
</reference>
<feature type="compositionally biased region" description="Basic and acidic residues" evidence="1">
    <location>
        <begin position="285"/>
        <end position="294"/>
    </location>
</feature>
<evidence type="ECO:0000313" key="4">
    <source>
        <dbReference type="Proteomes" id="UP001162156"/>
    </source>
</evidence>
<protein>
    <submittedName>
        <fullName evidence="3">Uncharacterized protein</fullName>
    </submittedName>
</protein>
<evidence type="ECO:0000256" key="1">
    <source>
        <dbReference type="SAM" id="MobiDB-lite"/>
    </source>
</evidence>
<feature type="region of interest" description="Disordered" evidence="1">
    <location>
        <begin position="282"/>
        <end position="435"/>
    </location>
</feature>
<dbReference type="AlphaFoldDB" id="A0AAV8ZKV7"/>
<name>A0AAV8ZKV7_9CUCU</name>
<feature type="region of interest" description="Disordered" evidence="1">
    <location>
        <begin position="196"/>
        <end position="258"/>
    </location>
</feature>
<organism evidence="3 4">
    <name type="scientific">Rhamnusium bicolor</name>
    <dbReference type="NCBI Taxonomy" id="1586634"/>
    <lineage>
        <taxon>Eukaryota</taxon>
        <taxon>Metazoa</taxon>
        <taxon>Ecdysozoa</taxon>
        <taxon>Arthropoda</taxon>
        <taxon>Hexapoda</taxon>
        <taxon>Insecta</taxon>
        <taxon>Pterygota</taxon>
        <taxon>Neoptera</taxon>
        <taxon>Endopterygota</taxon>
        <taxon>Coleoptera</taxon>
        <taxon>Polyphaga</taxon>
        <taxon>Cucujiformia</taxon>
        <taxon>Chrysomeloidea</taxon>
        <taxon>Cerambycidae</taxon>
        <taxon>Lepturinae</taxon>
        <taxon>Rhagiini</taxon>
        <taxon>Rhamnusium</taxon>
    </lineage>
</organism>
<feature type="compositionally biased region" description="Polar residues" evidence="1">
    <location>
        <begin position="312"/>
        <end position="348"/>
    </location>
</feature>
<accession>A0AAV8ZKV7</accession>
<sequence length="455" mass="50833">MRILPILCLLVQMSISNASPILTEDFYSALAEECPFINDIKPKFSQQEVFKNCLNWIEINHTKNLTKDNENKVLCLMYFDSFVYFCKELLTSKMQNITLNLLIPDVKDYQVDNICKNLSLFPANKKFEFKHNISQLIANEGTCYKLCSTYANTAVTECSLAHYFTNFNVTALAQKDVAKLAQKGIVKQLPGEVDGVLKSNSTNVKTHEVETPVDAPQITTAQLVPPQEPQPRESASQRNELHEDVSDKQQNFKKAAKSVLDAGTSANVKDIQKGVDTNQLSKLKKTNDENKADLSKGAVAPNQRTETDESVGKSQGLNSQQTNLDQPEISNDNPVNNLGNTAVNSPVENLSEKNSEIPENPDLTKDDEVDKENPTNTEDEKKFPVEPEEDGKPGEVEEKKEKPNTVVMALVLEGKRGKRQYRGRRPNSANYHKLDSNLEEAISSTCTKNSSNVIY</sequence>
<evidence type="ECO:0000313" key="3">
    <source>
        <dbReference type="EMBL" id="KAJ8965394.1"/>
    </source>
</evidence>
<dbReference type="EMBL" id="JANEYF010001228">
    <property type="protein sequence ID" value="KAJ8965394.1"/>
    <property type="molecule type" value="Genomic_DNA"/>
</dbReference>
<keyword evidence="2" id="KW-0732">Signal</keyword>